<sequence length="163" mass="17906">MLSRQLPVVLSSTANDTKARPVGKPFTLACPPMRASRGTIKNLPCILSIILCLMVKVNALTTNPNITEGVSVQLEISYTSLSYYVQAIFTLTVVITLPLFAIYSLVKSWSYLKAKISAILPYLGIASLLMGWRSFISTIHNNGAEEQQNEEDGINGNLIYSHK</sequence>
<evidence type="ECO:0000313" key="2">
    <source>
        <dbReference type="EMBL" id="KAF7762653.1"/>
    </source>
</evidence>
<keyword evidence="1" id="KW-0812">Transmembrane</keyword>
<gene>
    <name evidence="2" type="ORF">Agabi119p4_9246</name>
</gene>
<evidence type="ECO:0000313" key="3">
    <source>
        <dbReference type="Proteomes" id="UP000629468"/>
    </source>
</evidence>
<feature type="transmembrane region" description="Helical" evidence="1">
    <location>
        <begin position="43"/>
        <end position="61"/>
    </location>
</feature>
<name>A0A8H7EXT4_AGABI</name>
<accession>A0A8H7EXT4</accession>
<feature type="transmembrane region" description="Helical" evidence="1">
    <location>
        <begin position="118"/>
        <end position="136"/>
    </location>
</feature>
<reference evidence="2 3" key="1">
    <citation type="journal article" name="Sci. Rep.">
        <title>Telomere-to-telomere assembled and centromere annotated genomes of the two main subspecies of the button mushroom Agaricus bisporus reveal especially polymorphic chromosome ends.</title>
        <authorList>
            <person name="Sonnenberg A.S.M."/>
            <person name="Sedaghat-Telgerd N."/>
            <person name="Lavrijssen B."/>
            <person name="Ohm R.A."/>
            <person name="Hendrickx P.M."/>
            <person name="Scholtmeijer K."/>
            <person name="Baars J.J.P."/>
            <person name="van Peer A."/>
        </authorList>
    </citation>
    <scope>NUCLEOTIDE SEQUENCE [LARGE SCALE GENOMIC DNA]</scope>
    <source>
        <strain evidence="2 3">H119_p4</strain>
    </source>
</reference>
<dbReference type="EMBL" id="JABXXO010000012">
    <property type="protein sequence ID" value="KAF7762653.1"/>
    <property type="molecule type" value="Genomic_DNA"/>
</dbReference>
<evidence type="ECO:0000256" key="1">
    <source>
        <dbReference type="SAM" id="Phobius"/>
    </source>
</evidence>
<organism evidence="2 3">
    <name type="scientific">Agaricus bisporus var. burnettii</name>
    <dbReference type="NCBI Taxonomy" id="192524"/>
    <lineage>
        <taxon>Eukaryota</taxon>
        <taxon>Fungi</taxon>
        <taxon>Dikarya</taxon>
        <taxon>Basidiomycota</taxon>
        <taxon>Agaricomycotina</taxon>
        <taxon>Agaricomycetes</taxon>
        <taxon>Agaricomycetidae</taxon>
        <taxon>Agaricales</taxon>
        <taxon>Agaricineae</taxon>
        <taxon>Agaricaceae</taxon>
        <taxon>Agaricus</taxon>
    </lineage>
</organism>
<dbReference type="Proteomes" id="UP000629468">
    <property type="component" value="Unassembled WGS sequence"/>
</dbReference>
<keyword evidence="1" id="KW-0472">Membrane</keyword>
<comment type="caution">
    <text evidence="2">The sequence shown here is derived from an EMBL/GenBank/DDBJ whole genome shotgun (WGS) entry which is preliminary data.</text>
</comment>
<dbReference type="AlphaFoldDB" id="A0A8H7EXT4"/>
<feature type="transmembrane region" description="Helical" evidence="1">
    <location>
        <begin position="81"/>
        <end position="106"/>
    </location>
</feature>
<protein>
    <submittedName>
        <fullName evidence="2">Uncharacterized protein</fullName>
    </submittedName>
</protein>
<proteinExistence type="predicted"/>
<keyword evidence="1" id="KW-1133">Transmembrane helix</keyword>